<evidence type="ECO:0000313" key="1">
    <source>
        <dbReference type="EMBL" id="SDQ57101.1"/>
    </source>
</evidence>
<name>A0A1H1BYY8_9ACTN</name>
<dbReference type="AlphaFoldDB" id="A0A1H1BYY8"/>
<evidence type="ECO:0000313" key="2">
    <source>
        <dbReference type="Proteomes" id="UP000183053"/>
    </source>
</evidence>
<dbReference type="Gene3D" id="2.30.320.10">
    <property type="entry name" value="YwqG-like"/>
    <property type="match status" value="1"/>
</dbReference>
<organism evidence="1 2">
    <name type="scientific">Tsukamurella pulmonis</name>
    <dbReference type="NCBI Taxonomy" id="47312"/>
    <lineage>
        <taxon>Bacteria</taxon>
        <taxon>Bacillati</taxon>
        <taxon>Actinomycetota</taxon>
        <taxon>Actinomycetes</taxon>
        <taxon>Mycobacteriales</taxon>
        <taxon>Tsukamurellaceae</taxon>
        <taxon>Tsukamurella</taxon>
    </lineage>
</organism>
<accession>A0A1H1BYY8</accession>
<sequence length="207" mass="21889">MEFVARLDLSVVAEAGVCPALTATGVVEVFVPPVEDSDEGYVGDFEDRHALVVRAVSAGDVAAEAPEGVVESPYTPLRAVLADSAPDWDLLQQVLPEGVIEDHDERTDELADLFYAHAVGDLEIPRHTVGGNPPIAGQNPPAVELGWADGDGDGPRGPFSHLLTIDFDEEAEMEFLDGGTLHIILDGDQIAAIDPLAPNAYLLVGSM</sequence>
<proteinExistence type="predicted"/>
<dbReference type="Proteomes" id="UP000183053">
    <property type="component" value="Unassembled WGS sequence"/>
</dbReference>
<keyword evidence="2" id="KW-1185">Reference proteome</keyword>
<gene>
    <name evidence="1" type="ORF">SAMN04489765_0929</name>
</gene>
<dbReference type="EMBL" id="FNLF01000002">
    <property type="protein sequence ID" value="SDQ57101.1"/>
    <property type="molecule type" value="Genomic_DNA"/>
</dbReference>
<protein>
    <submittedName>
        <fullName evidence="1">Uncharacterized protein</fullName>
    </submittedName>
</protein>
<reference evidence="2" key="1">
    <citation type="submission" date="2016-10" db="EMBL/GenBank/DDBJ databases">
        <authorList>
            <person name="Varghese N."/>
            <person name="Submissions S."/>
        </authorList>
    </citation>
    <scope>NUCLEOTIDE SEQUENCE [LARGE SCALE GENOMIC DNA]</scope>
    <source>
        <strain evidence="2">DSM 44142</strain>
    </source>
</reference>